<dbReference type="Proteomes" id="UP001566331">
    <property type="component" value="Unassembled WGS sequence"/>
</dbReference>
<accession>A0ABV4HNZ7</accession>
<comment type="similarity">
    <text evidence="2">Belongs to the GSP M family.</text>
</comment>
<dbReference type="SUPFAM" id="SSF56954">
    <property type="entry name" value="Outer membrane efflux proteins (OEP)"/>
    <property type="match status" value="1"/>
</dbReference>
<evidence type="ECO:0000256" key="5">
    <source>
        <dbReference type="ARBA" id="ARBA00022519"/>
    </source>
</evidence>
<evidence type="ECO:0000256" key="9">
    <source>
        <dbReference type="ARBA" id="ARBA00023136"/>
    </source>
</evidence>
<comment type="subcellular location">
    <subcellularLocation>
        <location evidence="1">Cell inner membrane</location>
        <topology evidence="1">Single-pass membrane protein</topology>
    </subcellularLocation>
</comment>
<evidence type="ECO:0000256" key="3">
    <source>
        <dbReference type="ARBA" id="ARBA00022448"/>
    </source>
</evidence>
<evidence type="ECO:0000256" key="8">
    <source>
        <dbReference type="ARBA" id="ARBA00022989"/>
    </source>
</evidence>
<keyword evidence="4" id="KW-1003">Cell membrane</keyword>
<evidence type="ECO:0000256" key="7">
    <source>
        <dbReference type="ARBA" id="ARBA00022927"/>
    </source>
</evidence>
<evidence type="ECO:0000256" key="1">
    <source>
        <dbReference type="ARBA" id="ARBA00004377"/>
    </source>
</evidence>
<dbReference type="SUPFAM" id="SSF103054">
    <property type="entry name" value="General secretion pathway protein M, EpsM"/>
    <property type="match status" value="1"/>
</dbReference>
<comment type="caution">
    <text evidence="11">The sequence shown here is derived from an EMBL/GenBank/DDBJ whole genome shotgun (WGS) entry which is preliminary data.</text>
</comment>
<organism evidence="11 12">
    <name type="scientific">Luteimonas salinilitoris</name>
    <dbReference type="NCBI Taxonomy" id="3237697"/>
    <lineage>
        <taxon>Bacteria</taxon>
        <taxon>Pseudomonadati</taxon>
        <taxon>Pseudomonadota</taxon>
        <taxon>Gammaproteobacteria</taxon>
        <taxon>Lysobacterales</taxon>
        <taxon>Lysobacteraceae</taxon>
        <taxon>Luteimonas</taxon>
    </lineage>
</organism>
<keyword evidence="3" id="KW-0813">Transport</keyword>
<dbReference type="EMBL" id="JBFWIC010000001">
    <property type="protein sequence ID" value="MEZ0473135.1"/>
    <property type="molecule type" value="Genomic_DNA"/>
</dbReference>
<keyword evidence="7" id="KW-0653">Protein transport</keyword>
<keyword evidence="12" id="KW-1185">Reference proteome</keyword>
<evidence type="ECO:0000256" key="2">
    <source>
        <dbReference type="ARBA" id="ARBA00010637"/>
    </source>
</evidence>
<sequence>MTRPFDTTRLADWWQAREPRERRMVAVMLAALAAFVLWYGVIAPLRQARDDARARHADAVAAAREIERALARIEASTARLPPSPTGDAFATTIIDSAGAAGVAISRQDDGGDGVLVIAIDAVDAPALFGWIDALRREHGIAPLALQVDKRDGRLRAELRFVPPPP</sequence>
<gene>
    <name evidence="11" type="primary">gspM</name>
    <name evidence="11" type="ORF">AB6713_00670</name>
</gene>
<keyword evidence="6 10" id="KW-0812">Transmembrane</keyword>
<protein>
    <submittedName>
        <fullName evidence="11">Type II secretion system protein GspM</fullName>
    </submittedName>
</protein>
<evidence type="ECO:0000313" key="11">
    <source>
        <dbReference type="EMBL" id="MEZ0473135.1"/>
    </source>
</evidence>
<evidence type="ECO:0000256" key="4">
    <source>
        <dbReference type="ARBA" id="ARBA00022475"/>
    </source>
</evidence>
<evidence type="ECO:0000256" key="10">
    <source>
        <dbReference type="SAM" id="Phobius"/>
    </source>
</evidence>
<dbReference type="InterPro" id="IPR007690">
    <property type="entry name" value="T2SS_GspM"/>
</dbReference>
<keyword evidence="8 10" id="KW-1133">Transmembrane helix</keyword>
<keyword evidence="9 10" id="KW-0472">Membrane</keyword>
<keyword evidence="5" id="KW-0997">Cell inner membrane</keyword>
<dbReference type="Gene3D" id="3.30.1360.100">
    <property type="entry name" value="General secretion pathway protein M, EpsM"/>
    <property type="match status" value="1"/>
</dbReference>
<name>A0ABV4HNZ7_9GAMM</name>
<dbReference type="Pfam" id="PF04612">
    <property type="entry name" value="T2SSM"/>
    <property type="match status" value="1"/>
</dbReference>
<evidence type="ECO:0000313" key="12">
    <source>
        <dbReference type="Proteomes" id="UP001566331"/>
    </source>
</evidence>
<dbReference type="InterPro" id="IPR023229">
    <property type="entry name" value="T2SS_M_periplasmic_sf"/>
</dbReference>
<dbReference type="RefSeq" id="WP_370563257.1">
    <property type="nucleotide sequence ID" value="NZ_JBFWIB010000003.1"/>
</dbReference>
<proteinExistence type="inferred from homology"/>
<feature type="transmembrane region" description="Helical" evidence="10">
    <location>
        <begin position="24"/>
        <end position="45"/>
    </location>
</feature>
<reference evidence="11 12" key="1">
    <citation type="submission" date="2024-07" db="EMBL/GenBank/DDBJ databases">
        <title>Luteimonas salilacus sp. nov., isolated from the shore soil of Salt Lake in Tibet of China.</title>
        <authorList>
            <person name="Zhang X."/>
            <person name="Li A."/>
        </authorList>
    </citation>
    <scope>NUCLEOTIDE SEQUENCE [LARGE SCALE GENOMIC DNA]</scope>
    <source>
        <strain evidence="11 12">B3-2-R+30</strain>
    </source>
</reference>
<evidence type="ECO:0000256" key="6">
    <source>
        <dbReference type="ARBA" id="ARBA00022692"/>
    </source>
</evidence>